<evidence type="ECO:0000256" key="3">
    <source>
        <dbReference type="ARBA" id="ARBA00022833"/>
    </source>
</evidence>
<dbReference type="Gene3D" id="1.10.390.10">
    <property type="entry name" value="Neutral Protease Domain 2"/>
    <property type="match status" value="1"/>
</dbReference>
<proteinExistence type="predicted"/>
<dbReference type="Pfam" id="PF02868">
    <property type="entry name" value="Peptidase_M4_C"/>
    <property type="match status" value="1"/>
</dbReference>
<keyword evidence="2" id="KW-0378">Hydrolase</keyword>
<protein>
    <submittedName>
        <fullName evidence="6">Zn-dependent metalloprotease</fullName>
    </submittedName>
</protein>
<dbReference type="InterPro" id="IPR001570">
    <property type="entry name" value="Peptidase_M4_C_domain"/>
</dbReference>
<dbReference type="RefSeq" id="WP_307841856.1">
    <property type="nucleotide sequence ID" value="NZ_JAGIOH010000001.1"/>
</dbReference>
<dbReference type="GO" id="GO:0008237">
    <property type="term" value="F:metallopeptidase activity"/>
    <property type="evidence" value="ECO:0007669"/>
    <property type="project" value="UniProtKB-KW"/>
</dbReference>
<evidence type="ECO:0000256" key="2">
    <source>
        <dbReference type="ARBA" id="ARBA00022801"/>
    </source>
</evidence>
<dbReference type="InterPro" id="IPR050728">
    <property type="entry name" value="Zinc_Metalloprotease_M4"/>
</dbReference>
<organism evidence="6 7">
    <name type="scientific">Streptomyces syringium</name>
    <dbReference type="NCBI Taxonomy" id="76729"/>
    <lineage>
        <taxon>Bacteria</taxon>
        <taxon>Bacillati</taxon>
        <taxon>Actinomycetota</taxon>
        <taxon>Actinomycetes</taxon>
        <taxon>Kitasatosporales</taxon>
        <taxon>Streptomycetaceae</taxon>
        <taxon>Streptomyces</taxon>
    </lineage>
</organism>
<feature type="domain" description="Peptidase M4 C-terminal" evidence="5">
    <location>
        <begin position="3"/>
        <end position="77"/>
    </location>
</feature>
<evidence type="ECO:0000313" key="7">
    <source>
        <dbReference type="Proteomes" id="UP001519291"/>
    </source>
</evidence>
<dbReference type="EMBL" id="JAGIOH010000001">
    <property type="protein sequence ID" value="MBP2400945.1"/>
    <property type="molecule type" value="Genomic_DNA"/>
</dbReference>
<comment type="caution">
    <text evidence="6">The sequence shown here is derived from an EMBL/GenBank/DDBJ whole genome shotgun (WGS) entry which is preliminary data.</text>
</comment>
<name>A0ABS4XWQ6_9ACTN</name>
<evidence type="ECO:0000259" key="5">
    <source>
        <dbReference type="Pfam" id="PF02868"/>
    </source>
</evidence>
<dbReference type="InterPro" id="IPR027268">
    <property type="entry name" value="Peptidase_M4/M1_CTD_sf"/>
</dbReference>
<keyword evidence="1" id="KW-0645">Protease</keyword>
<keyword evidence="3" id="KW-0862">Zinc</keyword>
<gene>
    <name evidence="6" type="ORF">JO379_000414</name>
</gene>
<evidence type="ECO:0000313" key="6">
    <source>
        <dbReference type="EMBL" id="MBP2400945.1"/>
    </source>
</evidence>
<keyword evidence="4 6" id="KW-0482">Metalloprotease</keyword>
<sequence>MINGVSYNSPTYDGRPVTGIGRSAAEKILYKALTERMTSSTDYHGARRATLAAAADLHGQESAQYRAVGAAWAAVDVK</sequence>
<keyword evidence="7" id="KW-1185">Reference proteome</keyword>
<evidence type="ECO:0000256" key="1">
    <source>
        <dbReference type="ARBA" id="ARBA00022670"/>
    </source>
</evidence>
<accession>A0ABS4XWQ6</accession>
<dbReference type="SUPFAM" id="SSF55486">
    <property type="entry name" value="Metalloproteases ('zincins'), catalytic domain"/>
    <property type="match status" value="1"/>
</dbReference>
<reference evidence="6 7" key="1">
    <citation type="submission" date="2021-03" db="EMBL/GenBank/DDBJ databases">
        <title>Sequencing the genomes of 1000 actinobacteria strains.</title>
        <authorList>
            <person name="Klenk H.-P."/>
        </authorList>
    </citation>
    <scope>NUCLEOTIDE SEQUENCE [LARGE SCALE GENOMIC DNA]</scope>
    <source>
        <strain evidence="6 7">DSM 41480</strain>
    </source>
</reference>
<dbReference type="GeneID" id="91573460"/>
<dbReference type="Proteomes" id="UP001519291">
    <property type="component" value="Unassembled WGS sequence"/>
</dbReference>
<dbReference type="PANTHER" id="PTHR33794:SF1">
    <property type="entry name" value="BACILLOLYSIN"/>
    <property type="match status" value="1"/>
</dbReference>
<dbReference type="PANTHER" id="PTHR33794">
    <property type="entry name" value="BACILLOLYSIN"/>
    <property type="match status" value="1"/>
</dbReference>
<evidence type="ECO:0000256" key="4">
    <source>
        <dbReference type="ARBA" id="ARBA00023049"/>
    </source>
</evidence>